<evidence type="ECO:0000256" key="4">
    <source>
        <dbReference type="ARBA" id="ARBA00024226"/>
    </source>
</evidence>
<dbReference type="FunFam" id="3.40.309.10:FF:000012">
    <property type="entry name" value="Betaine aldehyde dehydrogenase"/>
    <property type="match status" value="1"/>
</dbReference>
<dbReference type="InterPro" id="IPR016161">
    <property type="entry name" value="Ald_DH/histidinol_DH"/>
</dbReference>
<dbReference type="InterPro" id="IPR016163">
    <property type="entry name" value="Ald_DH_C"/>
</dbReference>
<dbReference type="Gene3D" id="3.40.309.10">
    <property type="entry name" value="Aldehyde Dehydrogenase, Chain A, domain 2"/>
    <property type="match status" value="1"/>
</dbReference>
<protein>
    <recommendedName>
        <fullName evidence="4">aldehyde dehydrogenase (NAD(+))</fullName>
        <ecNumber evidence="4">1.2.1.3</ecNumber>
    </recommendedName>
</protein>
<dbReference type="PANTHER" id="PTHR42804:SF1">
    <property type="entry name" value="ALDEHYDE DEHYDROGENASE-RELATED"/>
    <property type="match status" value="1"/>
</dbReference>
<dbReference type="RefSeq" id="WP_091137184.1">
    <property type="nucleotide sequence ID" value="NZ_FMVJ01000010.1"/>
</dbReference>
<evidence type="ECO:0000256" key="7">
    <source>
        <dbReference type="RuleBase" id="RU003345"/>
    </source>
</evidence>
<dbReference type="Pfam" id="PF00171">
    <property type="entry name" value="Aldedh"/>
    <property type="match status" value="1"/>
</dbReference>
<comment type="similarity">
    <text evidence="1 7">Belongs to the aldehyde dehydrogenase family.</text>
</comment>
<dbReference type="AlphaFoldDB" id="A0A1G5KKY2"/>
<gene>
    <name evidence="9" type="ORF">SAMN02927923_03419</name>
</gene>
<dbReference type="InterPro" id="IPR016162">
    <property type="entry name" value="Ald_DH_N"/>
</dbReference>
<keyword evidence="3" id="KW-0558">Oxidation</keyword>
<dbReference type="PROSITE" id="PS00070">
    <property type="entry name" value="ALDEHYDE_DEHYDR_CYS"/>
    <property type="match status" value="1"/>
</dbReference>
<dbReference type="PROSITE" id="PS00687">
    <property type="entry name" value="ALDEHYDE_DEHYDR_GLU"/>
    <property type="match status" value="1"/>
</dbReference>
<proteinExistence type="inferred from homology"/>
<dbReference type="FunFam" id="3.40.605.10:FF:000007">
    <property type="entry name" value="NAD/NADP-dependent betaine aldehyde dehydrogenase"/>
    <property type="match status" value="1"/>
</dbReference>
<dbReference type="GO" id="GO:0004029">
    <property type="term" value="F:aldehyde dehydrogenase (NAD+) activity"/>
    <property type="evidence" value="ECO:0007669"/>
    <property type="project" value="UniProtKB-EC"/>
</dbReference>
<dbReference type="CDD" id="cd07138">
    <property type="entry name" value="ALDH_CddD_SSP0762"/>
    <property type="match status" value="1"/>
</dbReference>
<evidence type="ECO:0000313" key="9">
    <source>
        <dbReference type="EMBL" id="SCZ01246.1"/>
    </source>
</evidence>
<organism evidence="9 10">
    <name type="scientific">Microvirga guangxiensis</name>
    <dbReference type="NCBI Taxonomy" id="549386"/>
    <lineage>
        <taxon>Bacteria</taxon>
        <taxon>Pseudomonadati</taxon>
        <taxon>Pseudomonadota</taxon>
        <taxon>Alphaproteobacteria</taxon>
        <taxon>Hyphomicrobiales</taxon>
        <taxon>Methylobacteriaceae</taxon>
        <taxon>Microvirga</taxon>
    </lineage>
</organism>
<dbReference type="InterPro" id="IPR029510">
    <property type="entry name" value="Ald_DH_CS_GLU"/>
</dbReference>
<name>A0A1G5KKY2_9HYPH</name>
<dbReference type="EMBL" id="FMVJ01000010">
    <property type="protein sequence ID" value="SCZ01246.1"/>
    <property type="molecule type" value="Genomic_DNA"/>
</dbReference>
<sequence length="477" mass="50098">MKHYDRVFIDGQWIPATGADHFDITEAATGTVIARISAASRADLEAAVDSANRAFPVWSQLPPAERATALRRIAQGLKARSDEIARSVAMEVGMPLKLSNRIQVGSPILAWEAYADLAMDLPREERIGHSLVVHEPVGVVGCITPWNYPLHQVTAKVAAALAAGCTVVLKPSEVAPISAFILAEVVAEAGVPAGTFNLVCGEGATIGEALAASPRVDMISFTGSTNAGKRVAAVAADTVKRVSLELGGKSPSVVLDDADLTQAVRGTIASCFLNSGQTCSALTRLLVPEDKYEQARAIAAEACAGFTLGNPLDPATRVGPLVSARQQERVVGMIRKGLDTGADLIAGGSDPVDNMQGGFFVRPTVLGRVASDSPVAQEEIFGPVLVIQTYRDEEEAVRLANGTQYGLAAAVWSGDEARARQVAGRIRAGQIDINGAPFNPAAPFGGFKQSGHGRENGSFGLAEFLEPKSIQLRSERS</sequence>
<comment type="catalytic activity">
    <reaction evidence="5">
        <text>an aldehyde + NAD(+) + H2O = a carboxylate + NADH + 2 H(+)</text>
        <dbReference type="Rhea" id="RHEA:16185"/>
        <dbReference type="ChEBI" id="CHEBI:15377"/>
        <dbReference type="ChEBI" id="CHEBI:15378"/>
        <dbReference type="ChEBI" id="CHEBI:17478"/>
        <dbReference type="ChEBI" id="CHEBI:29067"/>
        <dbReference type="ChEBI" id="CHEBI:57540"/>
        <dbReference type="ChEBI" id="CHEBI:57945"/>
        <dbReference type="EC" id="1.2.1.3"/>
    </reaction>
</comment>
<dbReference type="STRING" id="549386.SAMN02927923_03419"/>
<feature type="active site" evidence="6">
    <location>
        <position position="245"/>
    </location>
</feature>
<dbReference type="InterPro" id="IPR016160">
    <property type="entry name" value="Ald_DH_CS_CYS"/>
</dbReference>
<keyword evidence="2 7" id="KW-0560">Oxidoreductase</keyword>
<evidence type="ECO:0000256" key="3">
    <source>
        <dbReference type="ARBA" id="ARBA00023097"/>
    </source>
</evidence>
<reference evidence="9 10" key="1">
    <citation type="submission" date="2016-10" db="EMBL/GenBank/DDBJ databases">
        <authorList>
            <person name="de Groot N.N."/>
        </authorList>
    </citation>
    <scope>NUCLEOTIDE SEQUENCE [LARGE SCALE GENOMIC DNA]</scope>
    <source>
        <strain evidence="9 10">CGMCC 1.7666</strain>
    </source>
</reference>
<dbReference type="PANTHER" id="PTHR42804">
    <property type="entry name" value="ALDEHYDE DEHYDROGENASE"/>
    <property type="match status" value="1"/>
</dbReference>
<evidence type="ECO:0000256" key="2">
    <source>
        <dbReference type="ARBA" id="ARBA00023002"/>
    </source>
</evidence>
<dbReference type="InterPro" id="IPR015590">
    <property type="entry name" value="Aldehyde_DH_dom"/>
</dbReference>
<evidence type="ECO:0000256" key="6">
    <source>
        <dbReference type="PROSITE-ProRule" id="PRU10007"/>
    </source>
</evidence>
<feature type="domain" description="Aldehyde dehydrogenase" evidence="8">
    <location>
        <begin position="13"/>
        <end position="470"/>
    </location>
</feature>
<evidence type="ECO:0000313" key="10">
    <source>
        <dbReference type="Proteomes" id="UP000199569"/>
    </source>
</evidence>
<evidence type="ECO:0000256" key="5">
    <source>
        <dbReference type="ARBA" id="ARBA00049194"/>
    </source>
</evidence>
<accession>A0A1G5KKY2</accession>
<dbReference type="SUPFAM" id="SSF53720">
    <property type="entry name" value="ALDH-like"/>
    <property type="match status" value="1"/>
</dbReference>
<evidence type="ECO:0000256" key="1">
    <source>
        <dbReference type="ARBA" id="ARBA00009986"/>
    </source>
</evidence>
<evidence type="ECO:0000259" key="8">
    <source>
        <dbReference type="Pfam" id="PF00171"/>
    </source>
</evidence>
<dbReference type="EC" id="1.2.1.3" evidence="4"/>
<dbReference type="OrthoDB" id="9812625at2"/>
<dbReference type="Proteomes" id="UP000199569">
    <property type="component" value="Unassembled WGS sequence"/>
</dbReference>
<keyword evidence="10" id="KW-1185">Reference proteome</keyword>
<dbReference type="Gene3D" id="3.40.605.10">
    <property type="entry name" value="Aldehyde Dehydrogenase, Chain A, domain 1"/>
    <property type="match status" value="1"/>
</dbReference>